<dbReference type="EMBL" id="QTJV01000013">
    <property type="protein sequence ID" value="RFM31669.1"/>
    <property type="molecule type" value="Genomic_DNA"/>
</dbReference>
<dbReference type="AlphaFoldDB" id="A0A3E1NUQ9"/>
<dbReference type="OrthoDB" id="670075at2"/>
<dbReference type="RefSeq" id="WP_116856824.1">
    <property type="nucleotide sequence ID" value="NZ_QTJV01000013.1"/>
</dbReference>
<evidence type="ECO:0000313" key="1">
    <source>
        <dbReference type="EMBL" id="RFM31669.1"/>
    </source>
</evidence>
<dbReference type="Proteomes" id="UP000261174">
    <property type="component" value="Unassembled WGS sequence"/>
</dbReference>
<organism evidence="1 2">
    <name type="scientific">Chitinophaga silvisoli</name>
    <dbReference type="NCBI Taxonomy" id="2291814"/>
    <lineage>
        <taxon>Bacteria</taxon>
        <taxon>Pseudomonadati</taxon>
        <taxon>Bacteroidota</taxon>
        <taxon>Chitinophagia</taxon>
        <taxon>Chitinophagales</taxon>
        <taxon>Chitinophagaceae</taxon>
        <taxon>Chitinophaga</taxon>
    </lineage>
</organism>
<evidence type="ECO:0000313" key="2">
    <source>
        <dbReference type="Proteomes" id="UP000261174"/>
    </source>
</evidence>
<protein>
    <submittedName>
        <fullName evidence="1">Uncharacterized protein</fullName>
    </submittedName>
</protein>
<reference evidence="1 2" key="1">
    <citation type="submission" date="2018-08" db="EMBL/GenBank/DDBJ databases">
        <title>Chitinophaga sp. K20C18050901, a novel bacterium isolated from forest soil.</title>
        <authorList>
            <person name="Wang C."/>
        </authorList>
    </citation>
    <scope>NUCLEOTIDE SEQUENCE [LARGE SCALE GENOMIC DNA]</scope>
    <source>
        <strain evidence="1 2">K20C18050901</strain>
    </source>
</reference>
<proteinExistence type="predicted"/>
<gene>
    <name evidence="1" type="ORF">DXN04_28585</name>
</gene>
<keyword evidence="2" id="KW-1185">Reference proteome</keyword>
<name>A0A3E1NUQ9_9BACT</name>
<sequence>MLHLKTDHTFRNRFLFVFLFLTILSGLTASAGNHPYEAVYRPQSSLTANAGTRSNEAAFRAQAANRHHNASFRPQASHRPHFDLNKPSNFFIHLPLSLMEDVPEDLTEDQVTFLFRATEPRHKRRFYISVASQQYSFTTRLQQLQLLLDQYVPEDEDKTGIYQWHDAFLPAYYKFLFRYTLF</sequence>
<comment type="caution">
    <text evidence="1">The sequence shown here is derived from an EMBL/GenBank/DDBJ whole genome shotgun (WGS) entry which is preliminary data.</text>
</comment>
<accession>A0A3E1NUQ9</accession>